<dbReference type="GO" id="GO:0005634">
    <property type="term" value="C:nucleus"/>
    <property type="evidence" value="ECO:0007669"/>
    <property type="project" value="UniProtKB-SubCell"/>
</dbReference>
<proteinExistence type="predicted"/>
<feature type="region of interest" description="Disordered" evidence="7">
    <location>
        <begin position="51"/>
        <end position="76"/>
    </location>
</feature>
<evidence type="ECO:0000256" key="4">
    <source>
        <dbReference type="ARBA" id="ARBA00023125"/>
    </source>
</evidence>
<dbReference type="GO" id="GO:0006355">
    <property type="term" value="P:regulation of DNA-templated transcription"/>
    <property type="evidence" value="ECO:0007669"/>
    <property type="project" value="UniProtKB-ARBA"/>
</dbReference>
<feature type="domain" description="Myb-like" evidence="8">
    <location>
        <begin position="385"/>
        <end position="450"/>
    </location>
</feature>
<keyword evidence="3" id="KW-0805">Transcription regulation</keyword>
<feature type="compositionally biased region" description="Gly residues" evidence="7">
    <location>
        <begin position="67"/>
        <end position="76"/>
    </location>
</feature>
<sequence length="534" mass="60964">MDDETGMADLRQYMNRRPFFPPISPAADLLSGHHPGLTQPQQYDMFMIPPGLQPAFRSDSTTSNTTAGGGSSSSAGGFGGFELEGVGLNGCGDGGTGRWPRQETLTLLEIRSRLDPKFKEANQKGPLWDEVSRYIKLEHGYQRSGKKCREKFENLYKEKFENLYKYYKKTKEGKAGRQDGKHYRFFRQLEALYGEIGNTVPVSETHLAGSTFRYNMSTNNVLTPNQQEVYQAPKLSDTCLSLSNSSDFDTTSSDEGDVNGGIIDDSSANRQKKRGKRRWKAKIKDFIDAKMRKLMDKQEAWMEKMMRTIEDKEQKRMIREEEWRKQDADRIEKEHKFWTNERGWIEARYAALMDAIRNVTGKELKASPSDELMAAETRSLSENQNNDEKGDIWPECEITRLVQLRSNLDSRFQQGGISEEVLWEGIATKMACFGYDRSALVCKEKWDSVNNYVIKCNKKRKENPKPCLYYCQNNESMSNNHGGAFCDNTSGLGHEASPSNSNTGNAMNDSCFRYFMGDDHNMWENYGLKLNKLG</sequence>
<dbReference type="FunFam" id="1.10.10.60:FF:000061">
    <property type="entry name" value="Trihelix transcription factor GT-2"/>
    <property type="match status" value="2"/>
</dbReference>
<dbReference type="EMBL" id="OU503052">
    <property type="protein sequence ID" value="CAI9780202.1"/>
    <property type="molecule type" value="Genomic_DNA"/>
</dbReference>
<dbReference type="Pfam" id="PF13837">
    <property type="entry name" value="Myb_DNA-bind_4"/>
    <property type="match status" value="2"/>
</dbReference>
<evidence type="ECO:0000256" key="6">
    <source>
        <dbReference type="ARBA" id="ARBA00023242"/>
    </source>
</evidence>
<comment type="subcellular location">
    <subcellularLocation>
        <location evidence="1">Nucleus</location>
    </subcellularLocation>
</comment>
<reference evidence="9" key="1">
    <citation type="submission" date="2023-05" db="EMBL/GenBank/DDBJ databases">
        <authorList>
            <person name="Huff M."/>
        </authorList>
    </citation>
    <scope>NUCLEOTIDE SEQUENCE</scope>
</reference>
<protein>
    <recommendedName>
        <fullName evidence="8">Myb-like domain-containing protein</fullName>
    </recommendedName>
</protein>
<evidence type="ECO:0000256" key="7">
    <source>
        <dbReference type="SAM" id="MobiDB-lite"/>
    </source>
</evidence>
<feature type="domain" description="Myb-like" evidence="8">
    <location>
        <begin position="97"/>
        <end position="156"/>
    </location>
</feature>
<evidence type="ECO:0000259" key="8">
    <source>
        <dbReference type="PROSITE" id="PS50090"/>
    </source>
</evidence>
<evidence type="ECO:0000313" key="9">
    <source>
        <dbReference type="EMBL" id="CAI9780202.1"/>
    </source>
</evidence>
<dbReference type="PANTHER" id="PTHR21654">
    <property type="entry name" value="FI21293P1"/>
    <property type="match status" value="1"/>
</dbReference>
<evidence type="ECO:0000256" key="2">
    <source>
        <dbReference type="ARBA" id="ARBA00022737"/>
    </source>
</evidence>
<evidence type="ECO:0000256" key="1">
    <source>
        <dbReference type="ARBA" id="ARBA00004123"/>
    </source>
</evidence>
<dbReference type="PROSITE" id="PS50090">
    <property type="entry name" value="MYB_LIKE"/>
    <property type="match status" value="2"/>
</dbReference>
<dbReference type="AlphaFoldDB" id="A0AAD2A858"/>
<keyword evidence="6" id="KW-0539">Nucleus</keyword>
<gene>
    <name evidence="9" type="ORF">FPE_LOCUS27632</name>
</gene>
<dbReference type="PANTHER" id="PTHR21654:SF60">
    <property type="entry name" value="TRIHELIX TRANSCRIPTION FACTOR PTL"/>
    <property type="match status" value="1"/>
</dbReference>
<feature type="region of interest" description="Disordered" evidence="7">
    <location>
        <begin position="246"/>
        <end position="275"/>
    </location>
</feature>
<dbReference type="SMART" id="SM00717">
    <property type="entry name" value="SANT"/>
    <property type="match status" value="2"/>
</dbReference>
<keyword evidence="5" id="KW-0804">Transcription</keyword>
<organism evidence="9 10">
    <name type="scientific">Fraxinus pennsylvanica</name>
    <dbReference type="NCBI Taxonomy" id="56036"/>
    <lineage>
        <taxon>Eukaryota</taxon>
        <taxon>Viridiplantae</taxon>
        <taxon>Streptophyta</taxon>
        <taxon>Embryophyta</taxon>
        <taxon>Tracheophyta</taxon>
        <taxon>Spermatophyta</taxon>
        <taxon>Magnoliopsida</taxon>
        <taxon>eudicotyledons</taxon>
        <taxon>Gunneridae</taxon>
        <taxon>Pentapetalae</taxon>
        <taxon>asterids</taxon>
        <taxon>lamiids</taxon>
        <taxon>Lamiales</taxon>
        <taxon>Oleaceae</taxon>
        <taxon>Oleeae</taxon>
        <taxon>Fraxinus</taxon>
    </lineage>
</organism>
<keyword evidence="2" id="KW-0677">Repeat</keyword>
<dbReference type="CDD" id="cd12203">
    <property type="entry name" value="GT1"/>
    <property type="match status" value="2"/>
</dbReference>
<evidence type="ECO:0000256" key="5">
    <source>
        <dbReference type="ARBA" id="ARBA00023163"/>
    </source>
</evidence>
<dbReference type="Gene3D" id="1.10.10.60">
    <property type="entry name" value="Homeodomain-like"/>
    <property type="match status" value="2"/>
</dbReference>
<accession>A0AAD2A858</accession>
<keyword evidence="10" id="KW-1185">Reference proteome</keyword>
<dbReference type="InterPro" id="IPR001005">
    <property type="entry name" value="SANT/Myb"/>
</dbReference>
<dbReference type="Proteomes" id="UP000834106">
    <property type="component" value="Chromosome 17"/>
</dbReference>
<dbReference type="InterPro" id="IPR044822">
    <property type="entry name" value="Myb_DNA-bind_4"/>
</dbReference>
<evidence type="ECO:0000313" key="10">
    <source>
        <dbReference type="Proteomes" id="UP000834106"/>
    </source>
</evidence>
<dbReference type="GO" id="GO:0003677">
    <property type="term" value="F:DNA binding"/>
    <property type="evidence" value="ECO:0007669"/>
    <property type="project" value="UniProtKB-KW"/>
</dbReference>
<name>A0AAD2A858_9LAMI</name>
<keyword evidence="4" id="KW-0238">DNA-binding</keyword>
<evidence type="ECO:0000256" key="3">
    <source>
        <dbReference type="ARBA" id="ARBA00023015"/>
    </source>
</evidence>